<gene>
    <name evidence="1" type="primary">118</name>
    <name evidence="1" type="ORF">PBI_CANTARE_118</name>
</gene>
<accession>A0A3G3LYY7</accession>
<dbReference type="GeneID" id="77953054"/>
<dbReference type="Proteomes" id="UP000279277">
    <property type="component" value="Segment"/>
</dbReference>
<proteinExistence type="predicted"/>
<evidence type="ECO:0000313" key="1">
    <source>
        <dbReference type="EMBL" id="AYQ99338.1"/>
    </source>
</evidence>
<dbReference type="EMBL" id="MK016493">
    <property type="protein sequence ID" value="AYQ99338.1"/>
    <property type="molecule type" value="Genomic_DNA"/>
</dbReference>
<evidence type="ECO:0000313" key="2">
    <source>
        <dbReference type="Proteomes" id="UP000279277"/>
    </source>
</evidence>
<name>A0A3G3LYY7_9CAUD</name>
<keyword evidence="2" id="KW-1185">Reference proteome</keyword>
<organism evidence="1 2">
    <name type="scientific">Brevibacterium phage Cantare</name>
    <dbReference type="NCBI Taxonomy" id="2338395"/>
    <lineage>
        <taxon>Viruses</taxon>
        <taxon>Duplodnaviria</taxon>
        <taxon>Heunggongvirae</taxon>
        <taxon>Uroviricota</taxon>
        <taxon>Caudoviricetes</taxon>
        <taxon>Cantarevirus</taxon>
        <taxon>Cantarevirus cantare</taxon>
    </lineage>
</organism>
<sequence>MSNQNIPAPDSSVNKDAKVTICDPEPVMKQHGEFDLRFEHSPGMSTTVQVSRSMLHSLREQINERLPLTHAEDRLCRWCGGYVNAEGVAYTVPGEINHDAVHLWGVIKNLANSDGGYTVEVDGVMISKVTKPNEKIAGTTKIIFHDQEIPYVDGKEDFVNLPVGTTATVYFKDTRHPINIIRCEEDGNASMSHTQIIGGKYWDQVLEWEPKMIEVHYVPNWN</sequence>
<reference evidence="1 2" key="1">
    <citation type="submission" date="2018-10" db="EMBL/GenBank/DDBJ databases">
        <authorList>
            <person name="Zack K."/>
            <person name="Garlena R.A."/>
            <person name="Russell D.A."/>
            <person name="Pope W.H."/>
            <person name="Jacobs-Sera D."/>
            <person name="Hatfull G.F."/>
        </authorList>
    </citation>
    <scope>NUCLEOTIDE SEQUENCE [LARGE SCALE GENOMIC DNA]</scope>
</reference>
<protein>
    <submittedName>
        <fullName evidence="1">Uncharacterized protein</fullName>
    </submittedName>
</protein>
<dbReference type="KEGG" id="vg:77953054"/>
<dbReference type="RefSeq" id="YP_010676693.1">
    <property type="nucleotide sequence ID" value="NC_071014.1"/>
</dbReference>